<dbReference type="GO" id="GO:0051302">
    <property type="term" value="P:regulation of cell division"/>
    <property type="evidence" value="ECO:0007669"/>
    <property type="project" value="InterPro"/>
</dbReference>
<accession>I3DI65</accession>
<proteinExistence type="inferred from homology"/>
<name>I3DI65_9PAST</name>
<sequence length="223" mass="24893">MANDIVELRTGQFSAVFLTINSSSLSVIKRALNKKSKNSPSFFKNLTVVLQFTPQLEKLNLHTLKELLKEFNIQVIGVADWQNALQKEVILTANLPILGKTSQLDEILSEPRVQPTKIIDGDVHTQQVIYAKNSDLIIHGDVEEGAEVAADGNIHIYGKLFGRAMAGVNSGSGAIYVQHLSAEFIAVNHRFLYKEKIPTEFMNKSVRIFAEKDKLIFKPFLSL</sequence>
<comment type="similarity">
    <text evidence="1 6">Belongs to the MinC family.</text>
</comment>
<dbReference type="InterPro" id="IPR036145">
    <property type="entry name" value="MinC_C_sf"/>
</dbReference>
<dbReference type="HAMAP" id="MF_00267">
    <property type="entry name" value="MinC"/>
    <property type="match status" value="1"/>
</dbReference>
<dbReference type="NCBIfam" id="TIGR01222">
    <property type="entry name" value="minC"/>
    <property type="match status" value="1"/>
</dbReference>
<dbReference type="PATRIC" id="fig|1095749.3.peg.478"/>
<keyword evidence="2 6" id="KW-0132">Cell division</keyword>
<dbReference type="Pfam" id="PF05209">
    <property type="entry name" value="MinC_N"/>
    <property type="match status" value="1"/>
</dbReference>
<gene>
    <name evidence="6 9" type="primary">minC</name>
    <name evidence="9" type="ORF">HMPREF1052_0244</name>
</gene>
<dbReference type="GO" id="GO:0000917">
    <property type="term" value="P:division septum assembly"/>
    <property type="evidence" value="ECO:0007669"/>
    <property type="project" value="UniProtKB-KW"/>
</dbReference>
<keyword evidence="4 6" id="KW-0131">Cell cycle</keyword>
<dbReference type="AlphaFoldDB" id="I3DI65"/>
<keyword evidence="3 6" id="KW-0717">Septation</keyword>
<dbReference type="InterPro" id="IPR007874">
    <property type="entry name" value="MinC_N"/>
</dbReference>
<evidence type="ECO:0000256" key="4">
    <source>
        <dbReference type="ARBA" id="ARBA00023306"/>
    </source>
</evidence>
<evidence type="ECO:0000313" key="10">
    <source>
        <dbReference type="Proteomes" id="UP000006457"/>
    </source>
</evidence>
<dbReference type="Gene3D" id="2.160.20.70">
    <property type="match status" value="1"/>
</dbReference>
<dbReference type="GO" id="GO:0000902">
    <property type="term" value="P:cell morphogenesis"/>
    <property type="evidence" value="ECO:0007669"/>
    <property type="project" value="InterPro"/>
</dbReference>
<dbReference type="SUPFAM" id="SSF63848">
    <property type="entry name" value="Cell-division inhibitor MinC, C-terminal domain"/>
    <property type="match status" value="1"/>
</dbReference>
<dbReference type="GO" id="GO:1901891">
    <property type="term" value="P:regulation of cell septum assembly"/>
    <property type="evidence" value="ECO:0007669"/>
    <property type="project" value="InterPro"/>
</dbReference>
<comment type="subunit">
    <text evidence="6">Interacts with MinD and FtsZ.</text>
</comment>
<comment type="function">
    <text evidence="5 6">Cell division inhibitor that blocks the formation of polar Z ring septums. Rapidly oscillates between the poles of the cell to destabilize FtsZ filaments that have formed before they mature into polar Z rings. Prevents FtsZ polymerization.</text>
</comment>
<dbReference type="Pfam" id="PF03775">
    <property type="entry name" value="MinC_C"/>
    <property type="match status" value="1"/>
</dbReference>
<dbReference type="OrthoDB" id="9794530at2"/>
<dbReference type="InterPro" id="IPR013033">
    <property type="entry name" value="MinC"/>
</dbReference>
<comment type="caution">
    <text evidence="9">The sequence shown here is derived from an EMBL/GenBank/DDBJ whole genome shotgun (WGS) entry which is preliminary data.</text>
</comment>
<reference evidence="9 10" key="1">
    <citation type="submission" date="2012-03" db="EMBL/GenBank/DDBJ databases">
        <authorList>
            <person name="Harkins D.M."/>
            <person name="Madupu R."/>
            <person name="Durkin A.S."/>
            <person name="Torralba M."/>
            <person name="Methe B."/>
            <person name="Sutton G.G."/>
            <person name="Nelson K.E."/>
        </authorList>
    </citation>
    <scope>NUCLEOTIDE SEQUENCE [LARGE SCALE GENOMIC DNA]</scope>
    <source>
        <strain evidence="9 10">CCUG 2042</strain>
    </source>
</reference>
<evidence type="ECO:0000256" key="6">
    <source>
        <dbReference type="HAMAP-Rule" id="MF_00267"/>
    </source>
</evidence>
<dbReference type="PANTHER" id="PTHR34108">
    <property type="entry name" value="SEPTUM SITE-DETERMINING PROTEIN MINC"/>
    <property type="match status" value="1"/>
</dbReference>
<dbReference type="PANTHER" id="PTHR34108:SF1">
    <property type="entry name" value="SEPTUM SITE-DETERMINING PROTEIN MINC"/>
    <property type="match status" value="1"/>
</dbReference>
<evidence type="ECO:0000256" key="2">
    <source>
        <dbReference type="ARBA" id="ARBA00022618"/>
    </source>
</evidence>
<feature type="domain" description="Septum formation inhibitor MinC C-terminal" evidence="7">
    <location>
        <begin position="118"/>
        <end position="217"/>
    </location>
</feature>
<organism evidence="9 10">
    <name type="scientific">Pasteurella bettyae CCUG 2042</name>
    <dbReference type="NCBI Taxonomy" id="1095749"/>
    <lineage>
        <taxon>Bacteria</taxon>
        <taxon>Pseudomonadati</taxon>
        <taxon>Pseudomonadota</taxon>
        <taxon>Gammaproteobacteria</taxon>
        <taxon>Pasteurellales</taxon>
        <taxon>Pasteurellaceae</taxon>
        <taxon>Pasteurella</taxon>
    </lineage>
</organism>
<dbReference type="Gene3D" id="3.30.70.260">
    <property type="match status" value="1"/>
</dbReference>
<evidence type="ECO:0000313" key="9">
    <source>
        <dbReference type="EMBL" id="EIJ71408.1"/>
    </source>
</evidence>
<evidence type="ECO:0000256" key="1">
    <source>
        <dbReference type="ARBA" id="ARBA00006291"/>
    </source>
</evidence>
<evidence type="ECO:0000256" key="3">
    <source>
        <dbReference type="ARBA" id="ARBA00023210"/>
    </source>
</evidence>
<evidence type="ECO:0000256" key="5">
    <source>
        <dbReference type="ARBA" id="ARBA00025606"/>
    </source>
</evidence>
<dbReference type="eggNOG" id="COG0850">
    <property type="taxonomic scope" value="Bacteria"/>
</dbReference>
<dbReference type="RefSeq" id="WP_005758884.1">
    <property type="nucleotide sequence ID" value="NZ_AJSX01000007.1"/>
</dbReference>
<evidence type="ECO:0000259" key="7">
    <source>
        <dbReference type="Pfam" id="PF03775"/>
    </source>
</evidence>
<feature type="domain" description="Septum formation inhibitor MinC N-terminal" evidence="8">
    <location>
        <begin position="6"/>
        <end position="74"/>
    </location>
</feature>
<keyword evidence="10" id="KW-1185">Reference proteome</keyword>
<dbReference type="Proteomes" id="UP000006457">
    <property type="component" value="Unassembled WGS sequence"/>
</dbReference>
<dbReference type="InterPro" id="IPR016098">
    <property type="entry name" value="CAP/MinC_C"/>
</dbReference>
<protein>
    <recommendedName>
        <fullName evidence="6">Probable septum site-determining protein MinC</fullName>
    </recommendedName>
</protein>
<dbReference type="InterPro" id="IPR005526">
    <property type="entry name" value="Septum_form_inhib_MinC_C"/>
</dbReference>
<evidence type="ECO:0000259" key="8">
    <source>
        <dbReference type="Pfam" id="PF05209"/>
    </source>
</evidence>
<dbReference type="EMBL" id="AJSX01000007">
    <property type="protein sequence ID" value="EIJ71408.1"/>
    <property type="molecule type" value="Genomic_DNA"/>
</dbReference>